<dbReference type="EMBL" id="CP045737">
    <property type="protein sequence ID" value="QGG41037.1"/>
    <property type="molecule type" value="Genomic_DNA"/>
</dbReference>
<keyword evidence="1" id="KW-0378">Hydrolase</keyword>
<evidence type="ECO:0000313" key="4">
    <source>
        <dbReference type="Proteomes" id="UP000392064"/>
    </source>
</evidence>
<dbReference type="KEGG" id="aef:GEV26_06475"/>
<evidence type="ECO:0000259" key="2">
    <source>
        <dbReference type="Pfam" id="PF00857"/>
    </source>
</evidence>
<accession>A0A5Q2MD58</accession>
<organism evidence="3 4">
    <name type="scientific">Aeromicrobium yanjiei</name>
    <dbReference type="NCBI Taxonomy" id="2662028"/>
    <lineage>
        <taxon>Bacteria</taxon>
        <taxon>Bacillati</taxon>
        <taxon>Actinomycetota</taxon>
        <taxon>Actinomycetes</taxon>
        <taxon>Propionibacteriales</taxon>
        <taxon>Nocardioidaceae</taxon>
        <taxon>Aeromicrobium</taxon>
    </lineage>
</organism>
<dbReference type="PANTHER" id="PTHR43540:SF6">
    <property type="entry name" value="ISOCHORISMATASE-LIKE DOMAIN-CONTAINING PROTEIN"/>
    <property type="match status" value="1"/>
</dbReference>
<dbReference type="SUPFAM" id="SSF52499">
    <property type="entry name" value="Isochorismatase-like hydrolases"/>
    <property type="match status" value="1"/>
</dbReference>
<gene>
    <name evidence="3" type="ORF">GEV26_06475</name>
</gene>
<dbReference type="PANTHER" id="PTHR43540">
    <property type="entry name" value="PEROXYUREIDOACRYLATE/UREIDOACRYLATE AMIDOHYDROLASE-RELATED"/>
    <property type="match status" value="1"/>
</dbReference>
<dbReference type="InterPro" id="IPR036380">
    <property type="entry name" value="Isochorismatase-like_sf"/>
</dbReference>
<dbReference type="RefSeq" id="WP_153652306.1">
    <property type="nucleotide sequence ID" value="NZ_CP045737.1"/>
</dbReference>
<dbReference type="InterPro" id="IPR000868">
    <property type="entry name" value="Isochorismatase-like_dom"/>
</dbReference>
<protein>
    <submittedName>
        <fullName evidence="3">Isochorismatase family protein</fullName>
    </submittedName>
</protein>
<name>A0A5Q2MD58_9ACTN</name>
<feature type="domain" description="Isochorismatase-like" evidence="2">
    <location>
        <begin position="31"/>
        <end position="219"/>
    </location>
</feature>
<dbReference type="AlphaFoldDB" id="A0A5Q2MD58"/>
<sequence length="234" mass="24947">MPETSAFRSVAESLDALDRSRFESLRGLTGALLVVDVQHDFAAPEAIGHMCETPQDLQNVQDAVGQIHRLVDGARAAGVPVVWIQLETSHTSWTVNNWLRNGSRDIPLGEHNPCIKGTSGAQWYGGLAPADGELVVSKDSYSGFIGTTLKADLDQAGIDWVIVTGLTTECCVHSTANDAMQHDFPVIVPSDACASYGTDFHDAALKSLALNSSMVTTTDVVLSHLATSEQQVSA</sequence>
<evidence type="ECO:0000256" key="1">
    <source>
        <dbReference type="ARBA" id="ARBA00022801"/>
    </source>
</evidence>
<evidence type="ECO:0000313" key="3">
    <source>
        <dbReference type="EMBL" id="QGG41037.1"/>
    </source>
</evidence>
<dbReference type="GO" id="GO:0016787">
    <property type="term" value="F:hydrolase activity"/>
    <property type="evidence" value="ECO:0007669"/>
    <property type="project" value="UniProtKB-KW"/>
</dbReference>
<dbReference type="Pfam" id="PF00857">
    <property type="entry name" value="Isochorismatase"/>
    <property type="match status" value="1"/>
</dbReference>
<dbReference type="Proteomes" id="UP000392064">
    <property type="component" value="Chromosome"/>
</dbReference>
<dbReference type="CDD" id="cd00431">
    <property type="entry name" value="cysteine_hydrolases"/>
    <property type="match status" value="1"/>
</dbReference>
<reference evidence="3 4" key="1">
    <citation type="submission" date="2019-11" db="EMBL/GenBank/DDBJ databases">
        <authorList>
            <person name="Li J."/>
        </authorList>
    </citation>
    <scope>NUCLEOTIDE SEQUENCE [LARGE SCALE GENOMIC DNA]</scope>
    <source>
        <strain evidence="3 4">MF47</strain>
    </source>
</reference>
<dbReference type="Gene3D" id="3.40.50.850">
    <property type="entry name" value="Isochorismatase-like"/>
    <property type="match status" value="1"/>
</dbReference>
<proteinExistence type="predicted"/>
<keyword evidence="4" id="KW-1185">Reference proteome</keyword>
<dbReference type="InterPro" id="IPR050272">
    <property type="entry name" value="Isochorismatase-like_hydrls"/>
</dbReference>